<dbReference type="PANTHER" id="PTHR48108">
    <property type="entry name" value="CBS DOMAIN-CONTAINING PROTEIN CBSX2, CHLOROPLASTIC"/>
    <property type="match status" value="1"/>
</dbReference>
<dbReference type="Gene3D" id="3.10.580.10">
    <property type="entry name" value="CBS-domain"/>
    <property type="match status" value="1"/>
</dbReference>
<dbReference type="InterPro" id="IPR000644">
    <property type="entry name" value="CBS_dom"/>
</dbReference>
<evidence type="ECO:0000256" key="1">
    <source>
        <dbReference type="ARBA" id="ARBA00022737"/>
    </source>
</evidence>
<evidence type="ECO:0000259" key="3">
    <source>
        <dbReference type="PROSITE" id="PS50943"/>
    </source>
</evidence>
<dbReference type="InterPro" id="IPR010982">
    <property type="entry name" value="Lambda_DNA-bd_dom_sf"/>
</dbReference>
<evidence type="ECO:0000313" key="5">
    <source>
        <dbReference type="EMBL" id="AIF00870.1"/>
    </source>
</evidence>
<proteinExistence type="predicted"/>
<feature type="domain" description="HTH cro/C1-type" evidence="3">
    <location>
        <begin position="8"/>
        <end position="63"/>
    </location>
</feature>
<dbReference type="SUPFAM" id="SSF54631">
    <property type="entry name" value="CBS-domain pair"/>
    <property type="match status" value="1"/>
</dbReference>
<dbReference type="SMART" id="SM00530">
    <property type="entry name" value="HTH_XRE"/>
    <property type="match status" value="1"/>
</dbReference>
<dbReference type="AlphaFoldDB" id="A0A075GC36"/>
<name>A0A075GC36_9ARCH</name>
<dbReference type="PROSITE" id="PS50943">
    <property type="entry name" value="HTH_CROC1"/>
    <property type="match status" value="1"/>
</dbReference>
<dbReference type="EMBL" id="KF900604">
    <property type="protein sequence ID" value="AIF00870.1"/>
    <property type="molecule type" value="Genomic_DNA"/>
</dbReference>
<dbReference type="PROSITE" id="PS51371">
    <property type="entry name" value="CBS"/>
    <property type="match status" value="1"/>
</dbReference>
<dbReference type="CDD" id="cd00093">
    <property type="entry name" value="HTH_XRE"/>
    <property type="match status" value="1"/>
</dbReference>
<dbReference type="GO" id="GO:0003677">
    <property type="term" value="F:DNA binding"/>
    <property type="evidence" value="ECO:0007669"/>
    <property type="project" value="InterPro"/>
</dbReference>
<reference evidence="5" key="1">
    <citation type="journal article" date="2014" name="Genome Biol. Evol.">
        <title>Pangenome evidence for extensive interdomain horizontal transfer affecting lineage core and shell genes in uncultured planktonic thaumarchaeota and euryarchaeota.</title>
        <authorList>
            <person name="Deschamps P."/>
            <person name="Zivanovic Y."/>
            <person name="Moreira D."/>
            <person name="Rodriguez-Valera F."/>
            <person name="Lopez-Garcia P."/>
        </authorList>
    </citation>
    <scope>NUCLEOTIDE SEQUENCE</scope>
</reference>
<dbReference type="InterPro" id="IPR046342">
    <property type="entry name" value="CBS_dom_sf"/>
</dbReference>
<dbReference type="Gene3D" id="1.10.260.40">
    <property type="entry name" value="lambda repressor-like DNA-binding domains"/>
    <property type="match status" value="1"/>
</dbReference>
<feature type="domain" description="CBS" evidence="4">
    <location>
        <begin position="71"/>
        <end position="126"/>
    </location>
</feature>
<organism evidence="5">
    <name type="scientific">uncultured marine thaumarchaeote KM3_13_C11</name>
    <dbReference type="NCBI Taxonomy" id="1456007"/>
    <lineage>
        <taxon>Archaea</taxon>
        <taxon>Nitrososphaerota</taxon>
        <taxon>environmental samples</taxon>
    </lineage>
</organism>
<dbReference type="Pfam" id="PF01381">
    <property type="entry name" value="HTH_3"/>
    <property type="match status" value="1"/>
</dbReference>
<sequence length="182" mass="19884">MLPSIESIKQQRLKNNMTQKELARLVGVSTSMINQIESGRSAPSYNTAKKIFEVLERQEIDASTHNAGELCSQKIVKLKPTNTLGEAMSKMDKEKISQIPIFDDSTPVGVISDSGIIGHMSVGVSKKIKIQDIMESTPPIVDNETPASTLAPLIKYSKCILVRKGTKIIGIITASDTLKMIE</sequence>
<evidence type="ECO:0000259" key="4">
    <source>
        <dbReference type="PROSITE" id="PS51371"/>
    </source>
</evidence>
<dbReference type="PANTHER" id="PTHR48108:SF27">
    <property type="entry name" value="TRANSCRIPTIONAL REGULATOR, XRE FAMILY"/>
    <property type="match status" value="1"/>
</dbReference>
<dbReference type="InterPro" id="IPR051462">
    <property type="entry name" value="CBS_domain-containing"/>
</dbReference>
<dbReference type="InterPro" id="IPR001387">
    <property type="entry name" value="Cro/C1-type_HTH"/>
</dbReference>
<dbReference type="Pfam" id="PF00571">
    <property type="entry name" value="CBS"/>
    <property type="match status" value="2"/>
</dbReference>
<evidence type="ECO:0000256" key="2">
    <source>
        <dbReference type="PROSITE-ProRule" id="PRU00703"/>
    </source>
</evidence>
<protein>
    <submittedName>
        <fullName evidence="5">Transcriptional regulator XRE family</fullName>
    </submittedName>
</protein>
<dbReference type="PIRSF" id="PIRSF037253">
    <property type="entry name" value="HTH_CBS_prd"/>
    <property type="match status" value="1"/>
</dbReference>
<dbReference type="SUPFAM" id="SSF47413">
    <property type="entry name" value="lambda repressor-like DNA-binding domains"/>
    <property type="match status" value="1"/>
</dbReference>
<dbReference type="InterPro" id="IPR017158">
    <property type="entry name" value="Tscrpt-reg_CBS-contain_prd"/>
</dbReference>
<keyword evidence="2" id="KW-0129">CBS domain</keyword>
<accession>A0A075GC36</accession>
<keyword evidence="1" id="KW-0677">Repeat</keyword>